<accession>A0A317FCT1</accession>
<evidence type="ECO:0000313" key="1">
    <source>
        <dbReference type="EMBL" id="PWS36675.1"/>
    </source>
</evidence>
<sequence length="102" mass="10320">MAASPIIFGDGVLDVHIANGVARLTLGAATAQKDAKPEPSGTLVVPVVQLPALARVLVEVTKQVEQRAKEAMAQAQAKATAGEAPAAATDGDQVSGAFRFNG</sequence>
<gene>
    <name evidence="1" type="ORF">DFH01_16195</name>
</gene>
<keyword evidence="2" id="KW-1185">Reference proteome</keyword>
<protein>
    <submittedName>
        <fullName evidence="1">Uncharacterized protein</fullName>
    </submittedName>
</protein>
<dbReference type="OrthoDB" id="7278324at2"/>
<dbReference type="EMBL" id="QGNA01000003">
    <property type="protein sequence ID" value="PWS36675.1"/>
    <property type="molecule type" value="Genomic_DNA"/>
</dbReference>
<dbReference type="AlphaFoldDB" id="A0A317FCT1"/>
<organism evidence="1 2">
    <name type="scientific">Falsiroseomonas bella</name>
    <dbReference type="NCBI Taxonomy" id="2184016"/>
    <lineage>
        <taxon>Bacteria</taxon>
        <taxon>Pseudomonadati</taxon>
        <taxon>Pseudomonadota</taxon>
        <taxon>Alphaproteobacteria</taxon>
        <taxon>Acetobacterales</taxon>
        <taxon>Roseomonadaceae</taxon>
        <taxon>Falsiroseomonas</taxon>
    </lineage>
</organism>
<name>A0A317FCT1_9PROT</name>
<reference evidence="2" key="1">
    <citation type="submission" date="2018-05" db="EMBL/GenBank/DDBJ databases">
        <authorList>
            <person name="Du Z."/>
            <person name="Wang X."/>
        </authorList>
    </citation>
    <scope>NUCLEOTIDE SEQUENCE [LARGE SCALE GENOMIC DNA]</scope>
    <source>
        <strain evidence="2">CQN31</strain>
    </source>
</reference>
<comment type="caution">
    <text evidence="1">The sequence shown here is derived from an EMBL/GenBank/DDBJ whole genome shotgun (WGS) entry which is preliminary data.</text>
</comment>
<proteinExistence type="predicted"/>
<evidence type="ECO:0000313" key="2">
    <source>
        <dbReference type="Proteomes" id="UP000245765"/>
    </source>
</evidence>
<dbReference type="Proteomes" id="UP000245765">
    <property type="component" value="Unassembled WGS sequence"/>
</dbReference>
<dbReference type="RefSeq" id="WP_109871468.1">
    <property type="nucleotide sequence ID" value="NZ_QGNA01000003.1"/>
</dbReference>